<protein>
    <submittedName>
        <fullName evidence="1">Cold shock domain-containing protein</fullName>
    </submittedName>
</protein>
<organism evidence="1 2">
    <name type="scientific">Spiribacter salinus</name>
    <dbReference type="NCBI Taxonomy" id="1335746"/>
    <lineage>
        <taxon>Bacteria</taxon>
        <taxon>Pseudomonadati</taxon>
        <taxon>Pseudomonadota</taxon>
        <taxon>Gammaproteobacteria</taxon>
        <taxon>Chromatiales</taxon>
        <taxon>Ectothiorhodospiraceae</taxon>
        <taxon>Spiribacter</taxon>
    </lineage>
</organism>
<dbReference type="EMBL" id="VIFK01000469">
    <property type="protein sequence ID" value="TQE93451.1"/>
    <property type="molecule type" value="Genomic_DNA"/>
</dbReference>
<evidence type="ECO:0000313" key="2">
    <source>
        <dbReference type="Proteomes" id="UP000315400"/>
    </source>
</evidence>
<sequence>MRRDQDDQPERAHLKVALRDAFDAMQEELKSAARKLQGDVKHHDGPLQGKIVEIRHDQGYGQIIATDNRLIYFHENSVVDGKFADLAQGDPVEMVVQSKESAIGPQASTVRPIGGLEYDPGQ</sequence>
<dbReference type="AlphaFoldDB" id="A0A540V9P2"/>
<comment type="caution">
    <text evidence="1">The sequence shown here is derived from an EMBL/GenBank/DDBJ whole genome shotgun (WGS) entry which is preliminary data.</text>
</comment>
<gene>
    <name evidence="1" type="ORF">FKY71_18190</name>
</gene>
<reference evidence="1 2" key="1">
    <citation type="submission" date="2019-06" db="EMBL/GenBank/DDBJ databases">
        <title>Metagenome assembled Genome of Spiribacter salinus SL48-SHIP from the microbial mat of Salt Lake 48 (Novosibirsk region, Russia).</title>
        <authorList>
            <person name="Shipova A."/>
            <person name="Rozanov A.S."/>
            <person name="Bryanskaya A.V."/>
            <person name="Peltek S.E."/>
        </authorList>
    </citation>
    <scope>NUCLEOTIDE SEQUENCE [LARGE SCALE GENOMIC DNA]</scope>
    <source>
        <strain evidence="1">SL48-SHIP-2</strain>
    </source>
</reference>
<dbReference type="Gene3D" id="2.40.50.140">
    <property type="entry name" value="Nucleic acid-binding proteins"/>
    <property type="match status" value="1"/>
</dbReference>
<dbReference type="InterPro" id="IPR012340">
    <property type="entry name" value="NA-bd_OB-fold"/>
</dbReference>
<dbReference type="SUPFAM" id="SSF50249">
    <property type="entry name" value="Nucleic acid-binding proteins"/>
    <property type="match status" value="1"/>
</dbReference>
<dbReference type="Proteomes" id="UP000315400">
    <property type="component" value="Unassembled WGS sequence"/>
</dbReference>
<name>A0A540V9P2_9GAMM</name>
<proteinExistence type="predicted"/>
<accession>A0A540V9P2</accession>
<evidence type="ECO:0000313" key="1">
    <source>
        <dbReference type="EMBL" id="TQE93451.1"/>
    </source>
</evidence>